<organism evidence="5 6">
    <name type="scientific">Salinibacter ruber (strain M8)</name>
    <dbReference type="NCBI Taxonomy" id="761659"/>
    <lineage>
        <taxon>Bacteria</taxon>
        <taxon>Pseudomonadati</taxon>
        <taxon>Rhodothermota</taxon>
        <taxon>Rhodothermia</taxon>
        <taxon>Rhodothermales</taxon>
        <taxon>Salinibacteraceae</taxon>
        <taxon>Salinibacter</taxon>
    </lineage>
</organism>
<keyword evidence="1 5" id="KW-0489">Methyltransferase</keyword>
<dbReference type="Pfam" id="PF13847">
    <property type="entry name" value="Methyltransf_31"/>
    <property type="match status" value="1"/>
</dbReference>
<proteinExistence type="predicted"/>
<evidence type="ECO:0000256" key="2">
    <source>
        <dbReference type="ARBA" id="ARBA00022679"/>
    </source>
</evidence>
<evidence type="ECO:0000313" key="6">
    <source>
        <dbReference type="Proteomes" id="UP000000933"/>
    </source>
</evidence>
<name>D5H5G5_SALRM</name>
<evidence type="ECO:0000256" key="1">
    <source>
        <dbReference type="ARBA" id="ARBA00022603"/>
    </source>
</evidence>
<protein>
    <submittedName>
        <fullName evidence="5">RNA methylase family UPF0020</fullName>
    </submittedName>
</protein>
<keyword evidence="3" id="KW-0949">S-adenosyl-L-methionine</keyword>
<dbReference type="CDD" id="cd02440">
    <property type="entry name" value="AdoMet_MTases"/>
    <property type="match status" value="1"/>
</dbReference>
<dbReference type="GO" id="GO:0016279">
    <property type="term" value="F:protein-lysine N-methyltransferase activity"/>
    <property type="evidence" value="ECO:0007669"/>
    <property type="project" value="InterPro"/>
</dbReference>
<dbReference type="GO" id="GO:0032259">
    <property type="term" value="P:methylation"/>
    <property type="evidence" value="ECO:0007669"/>
    <property type="project" value="UniProtKB-KW"/>
</dbReference>
<evidence type="ECO:0000259" key="4">
    <source>
        <dbReference type="Pfam" id="PF13847"/>
    </source>
</evidence>
<gene>
    <name evidence="5" type="ordered locus">SRM_00349</name>
</gene>
<dbReference type="AlphaFoldDB" id="D5H5G5"/>
<dbReference type="EMBL" id="FP565814">
    <property type="protein sequence ID" value="CBH23270.1"/>
    <property type="molecule type" value="Genomic_DNA"/>
</dbReference>
<dbReference type="PANTHER" id="PTHR13610">
    <property type="entry name" value="METHYLTRANSFERASE DOMAIN-CONTAINING PROTEIN"/>
    <property type="match status" value="1"/>
</dbReference>
<dbReference type="PATRIC" id="fig|761659.10.peg.400"/>
<reference evidence="5 6" key="1">
    <citation type="journal article" date="2010" name="ISME J.">
        <title>Fine-scale evolution: genomic, phenotypic and ecological differentiation in two coexisting Salinibacter ruber strains.</title>
        <authorList>
            <person name="Pena A."/>
            <person name="Teeling H."/>
            <person name="Huerta-Cepas J."/>
            <person name="Santos F."/>
            <person name="Yarza P."/>
            <person name="Brito-Echeverria J."/>
            <person name="Lucio M."/>
            <person name="Schmitt-Kopplin P."/>
            <person name="Meseguer I."/>
            <person name="Schenowitz C."/>
            <person name="Dossat C."/>
            <person name="Barbe V."/>
            <person name="Dopazo J."/>
            <person name="Rossello-Mora R."/>
            <person name="Schuler M."/>
            <person name="Glockner F.O."/>
            <person name="Amann R."/>
            <person name="Gabaldon T."/>
            <person name="Anton J."/>
        </authorList>
    </citation>
    <scope>NUCLEOTIDE SEQUENCE [LARGE SCALE GENOMIC DNA]</scope>
    <source>
        <strain evidence="5 6">M8</strain>
    </source>
</reference>
<reference evidence="6" key="2">
    <citation type="submission" date="2010-04" db="EMBL/GenBank/DDBJ databases">
        <title>Genome sequence of Salinibacter ruber M8.</title>
        <authorList>
            <consortium name="Genoscope"/>
        </authorList>
    </citation>
    <scope>NUCLEOTIDE SEQUENCE [LARGE SCALE GENOMIC DNA]</scope>
    <source>
        <strain evidence="6">M8</strain>
    </source>
</reference>
<dbReference type="HOGENOM" id="CLU_068443_2_0_10"/>
<dbReference type="InterPro" id="IPR029063">
    <property type="entry name" value="SAM-dependent_MTases_sf"/>
</dbReference>
<dbReference type="InterPro" id="IPR025714">
    <property type="entry name" value="Methyltranfer_dom"/>
</dbReference>
<dbReference type="SUPFAM" id="SSF53335">
    <property type="entry name" value="S-adenosyl-L-methionine-dependent methyltransferases"/>
    <property type="match status" value="1"/>
</dbReference>
<feature type="domain" description="Methyltransferase" evidence="4">
    <location>
        <begin position="100"/>
        <end position="165"/>
    </location>
</feature>
<dbReference type="InterPro" id="IPR026170">
    <property type="entry name" value="FAM173A/B"/>
</dbReference>
<accession>D5H5G5</accession>
<sequence>MPPAPLLARALLPIILAPPTMSRLRPITISLSAALLVLWAVLPLRGTGQTVDPLPPILQEESLTESAVISDSDTVEKDVPYVSTSQRVVNRMLEAAQVTSDDVVIDLGSGDGRIPIAAAQRHGARGIGVEIDPELIAKARENAEAAGVSDLVEFRQGDLFEADLSEATVVTLYLWPEINVKLRPKLLRTLDPGDRIVSHDFRMGDWEPDRVIDLGPGKIGQETVYLWTVPASVPEDLLDISDEVEVQ</sequence>
<dbReference type="PANTHER" id="PTHR13610:SF11">
    <property type="entry name" value="METHYLTRANSFERASE DOMAIN-CONTAINING PROTEIN"/>
    <property type="match status" value="1"/>
</dbReference>
<keyword evidence="2" id="KW-0808">Transferase</keyword>
<evidence type="ECO:0000313" key="5">
    <source>
        <dbReference type="EMBL" id="CBH23270.1"/>
    </source>
</evidence>
<dbReference type="KEGG" id="srm:SRM_00349"/>
<dbReference type="Proteomes" id="UP000000933">
    <property type="component" value="Chromosome"/>
</dbReference>
<dbReference type="Gene3D" id="3.40.50.150">
    <property type="entry name" value="Vaccinia Virus protein VP39"/>
    <property type="match status" value="1"/>
</dbReference>
<evidence type="ECO:0000256" key="3">
    <source>
        <dbReference type="ARBA" id="ARBA00022691"/>
    </source>
</evidence>